<organism evidence="1 2">
    <name type="scientific">Paludibacter jiangxiensis</name>
    <dbReference type="NCBI Taxonomy" id="681398"/>
    <lineage>
        <taxon>Bacteria</taxon>
        <taxon>Pseudomonadati</taxon>
        <taxon>Bacteroidota</taxon>
        <taxon>Bacteroidia</taxon>
        <taxon>Bacteroidales</taxon>
        <taxon>Paludibacteraceae</taxon>
        <taxon>Paludibacter</taxon>
    </lineage>
</organism>
<gene>
    <name evidence="1" type="ORF">PJIAN_4362</name>
</gene>
<accession>A0A161LSP3</accession>
<reference evidence="2" key="2">
    <citation type="journal article" date="2017" name="Genome Announc.">
        <title>Draft genome sequence of Paludibacter jiangxiensis NM7(T), a propionate-producing fermentative bacterium.</title>
        <authorList>
            <person name="Qiu Y.-L."/>
            <person name="Tourlousse D.M."/>
            <person name="Matsuura N."/>
            <person name="Ohashi A."/>
            <person name="Sekiguchi Y."/>
        </authorList>
    </citation>
    <scope>NUCLEOTIDE SEQUENCE [LARGE SCALE GENOMIC DNA]</scope>
    <source>
        <strain evidence="2">NM7</strain>
    </source>
</reference>
<evidence type="ECO:0000313" key="2">
    <source>
        <dbReference type="Proteomes" id="UP000076586"/>
    </source>
</evidence>
<dbReference type="AlphaFoldDB" id="A0A161LSP3"/>
<protein>
    <submittedName>
        <fullName evidence="1">Uncharacterized protein</fullName>
    </submittedName>
</protein>
<dbReference type="Proteomes" id="UP000076586">
    <property type="component" value="Unassembled WGS sequence"/>
</dbReference>
<comment type="caution">
    <text evidence="1">The sequence shown here is derived from an EMBL/GenBank/DDBJ whole genome shotgun (WGS) entry which is preliminary data.</text>
</comment>
<evidence type="ECO:0000313" key="1">
    <source>
        <dbReference type="EMBL" id="GAT63820.1"/>
    </source>
</evidence>
<name>A0A161LSP3_9BACT</name>
<proteinExistence type="predicted"/>
<reference evidence="2" key="1">
    <citation type="submission" date="2016-04" db="EMBL/GenBank/DDBJ databases">
        <title>Draft genome sequence of Paludibacter jiangxiensis strain NM7.</title>
        <authorList>
            <person name="Qiu Y."/>
            <person name="Matsuura N."/>
            <person name="Ohashi A."/>
            <person name="Tourlousse M.D."/>
            <person name="Sekiguchi Y."/>
        </authorList>
    </citation>
    <scope>NUCLEOTIDE SEQUENCE [LARGE SCALE GENOMIC DNA]</scope>
    <source>
        <strain evidence="2">NM7</strain>
    </source>
</reference>
<keyword evidence="2" id="KW-1185">Reference proteome</keyword>
<dbReference type="EMBL" id="BDCR01000004">
    <property type="protein sequence ID" value="GAT63820.1"/>
    <property type="molecule type" value="Genomic_DNA"/>
</dbReference>
<sequence>MAFDCLINHFYCSTNGFDCPIIGFVLKRNGVILPFSGCITPSMCLNELFTGVATPDAPFGASSC</sequence>